<dbReference type="FunFam" id="1.25.40.10:FF:000073">
    <property type="entry name" value="Pentatricopeptide repeat-containing protein chloroplastic"/>
    <property type="match status" value="1"/>
</dbReference>
<dbReference type="InterPro" id="IPR046960">
    <property type="entry name" value="PPR_At4g14850-like_plant"/>
</dbReference>
<name>A0AAD3S4M3_NEPGR</name>
<dbReference type="Pfam" id="PF20431">
    <property type="entry name" value="E_motif"/>
    <property type="match status" value="1"/>
</dbReference>
<evidence type="ECO:0000256" key="1">
    <source>
        <dbReference type="ARBA" id="ARBA00022737"/>
    </source>
</evidence>
<feature type="repeat" description="PPR" evidence="3">
    <location>
        <begin position="263"/>
        <end position="297"/>
    </location>
</feature>
<dbReference type="Pfam" id="PF01535">
    <property type="entry name" value="PPR"/>
    <property type="match status" value="3"/>
</dbReference>
<comment type="caution">
    <text evidence="4">The sequence shown here is derived from an EMBL/GenBank/DDBJ whole genome shotgun (WGS) entry which is preliminary data.</text>
</comment>
<dbReference type="EMBL" id="BSYO01000005">
    <property type="protein sequence ID" value="GMH04179.1"/>
    <property type="molecule type" value="Genomic_DNA"/>
</dbReference>
<dbReference type="SUPFAM" id="SSF48452">
    <property type="entry name" value="TPR-like"/>
    <property type="match status" value="1"/>
</dbReference>
<dbReference type="Proteomes" id="UP001279734">
    <property type="component" value="Unassembled WGS sequence"/>
</dbReference>
<dbReference type="GO" id="GO:0009451">
    <property type="term" value="P:RNA modification"/>
    <property type="evidence" value="ECO:0007669"/>
    <property type="project" value="InterPro"/>
</dbReference>
<dbReference type="FunFam" id="1.25.40.10:FF:000436">
    <property type="entry name" value="Pentatricopeptide repeat-containing protein At5g39350 family"/>
    <property type="match status" value="1"/>
</dbReference>
<evidence type="ECO:0000256" key="2">
    <source>
        <dbReference type="ARBA" id="ARBA00061659"/>
    </source>
</evidence>
<reference evidence="4" key="1">
    <citation type="submission" date="2023-05" db="EMBL/GenBank/DDBJ databases">
        <title>Nepenthes gracilis genome sequencing.</title>
        <authorList>
            <person name="Fukushima K."/>
        </authorList>
    </citation>
    <scope>NUCLEOTIDE SEQUENCE</scope>
    <source>
        <strain evidence="4">SING2019-196</strain>
    </source>
</reference>
<evidence type="ECO:0008006" key="6">
    <source>
        <dbReference type="Google" id="ProtNLM"/>
    </source>
</evidence>
<comment type="similarity">
    <text evidence="2">Belongs to the PPR family. PCMP-E subfamily.</text>
</comment>
<dbReference type="InterPro" id="IPR002885">
    <property type="entry name" value="PPR_rpt"/>
</dbReference>
<keyword evidence="5" id="KW-1185">Reference proteome</keyword>
<dbReference type="AlphaFoldDB" id="A0AAD3S4M3"/>
<dbReference type="Gene3D" id="1.25.40.10">
    <property type="entry name" value="Tetratricopeptide repeat domain"/>
    <property type="match status" value="5"/>
</dbReference>
<evidence type="ECO:0000256" key="3">
    <source>
        <dbReference type="PROSITE-ProRule" id="PRU00708"/>
    </source>
</evidence>
<protein>
    <recommendedName>
        <fullName evidence="6">Pentatricopeptide repeat-containing protein</fullName>
    </recommendedName>
</protein>
<accession>A0AAD3S4M3</accession>
<dbReference type="NCBIfam" id="TIGR00756">
    <property type="entry name" value="PPR"/>
    <property type="match status" value="5"/>
</dbReference>
<evidence type="ECO:0000313" key="5">
    <source>
        <dbReference type="Proteomes" id="UP001279734"/>
    </source>
</evidence>
<dbReference type="PROSITE" id="PS51375">
    <property type="entry name" value="PPR"/>
    <property type="match status" value="6"/>
</dbReference>
<proteinExistence type="inferred from homology"/>
<keyword evidence="1" id="KW-0677">Repeat</keyword>
<dbReference type="GO" id="GO:0003723">
    <property type="term" value="F:RNA binding"/>
    <property type="evidence" value="ECO:0007669"/>
    <property type="project" value="InterPro"/>
</dbReference>
<feature type="repeat" description="PPR" evidence="3">
    <location>
        <begin position="193"/>
        <end position="227"/>
    </location>
</feature>
<dbReference type="InterPro" id="IPR011990">
    <property type="entry name" value="TPR-like_helical_dom_sf"/>
</dbReference>
<evidence type="ECO:0000313" key="4">
    <source>
        <dbReference type="EMBL" id="GMH04179.1"/>
    </source>
</evidence>
<feature type="repeat" description="PPR" evidence="3">
    <location>
        <begin position="498"/>
        <end position="532"/>
    </location>
</feature>
<feature type="repeat" description="PPR" evidence="3">
    <location>
        <begin position="91"/>
        <end position="121"/>
    </location>
</feature>
<dbReference type="PANTHER" id="PTHR47926">
    <property type="entry name" value="PENTATRICOPEPTIDE REPEAT-CONTAINING PROTEIN"/>
    <property type="match status" value="1"/>
</dbReference>
<gene>
    <name evidence="4" type="ORF">Nepgr_006018</name>
</gene>
<feature type="repeat" description="PPR" evidence="3">
    <location>
        <begin position="162"/>
        <end position="192"/>
    </location>
</feature>
<dbReference type="PANTHER" id="PTHR47926:SF493">
    <property type="entry name" value="PENTATRICOPEPTIDE REPEAT-CONTAINING PROTEIN"/>
    <property type="match status" value="1"/>
</dbReference>
<feature type="repeat" description="PPR" evidence="3">
    <location>
        <begin position="533"/>
        <end position="567"/>
    </location>
</feature>
<dbReference type="FunFam" id="1.25.40.10:FF:000212">
    <property type="entry name" value="Pentatricopeptide repeat-containing protein At2g03380, mitochondrial"/>
    <property type="match status" value="1"/>
</dbReference>
<dbReference type="Pfam" id="PF13041">
    <property type="entry name" value="PPR_2"/>
    <property type="match status" value="4"/>
</dbReference>
<organism evidence="4 5">
    <name type="scientific">Nepenthes gracilis</name>
    <name type="common">Slender pitcher plant</name>
    <dbReference type="NCBI Taxonomy" id="150966"/>
    <lineage>
        <taxon>Eukaryota</taxon>
        <taxon>Viridiplantae</taxon>
        <taxon>Streptophyta</taxon>
        <taxon>Embryophyta</taxon>
        <taxon>Tracheophyta</taxon>
        <taxon>Spermatophyta</taxon>
        <taxon>Magnoliopsida</taxon>
        <taxon>eudicotyledons</taxon>
        <taxon>Gunneridae</taxon>
        <taxon>Pentapetalae</taxon>
        <taxon>Caryophyllales</taxon>
        <taxon>Nepenthaceae</taxon>
        <taxon>Nepenthes</taxon>
    </lineage>
</organism>
<dbReference type="InterPro" id="IPR046848">
    <property type="entry name" value="E_motif"/>
</dbReference>
<dbReference type="FunFam" id="1.25.40.10:FF:000344">
    <property type="entry name" value="Pentatricopeptide repeat-containing protein"/>
    <property type="match status" value="1"/>
</dbReference>
<sequence length="687" mass="76195">MNGVSEVAVASKTKNGLLSAVQCVSLIQSYIVPRSLTKLKQLHAHIITSGLLYFSSYYHSVHLRSNLLSTYALCGSEANARKLFDELPKPSLFLYNAMIRMYSQSGSSVEAVKLFIRMLSSVPFRANKFTYPFVIKACRDLSWLKVGVLVYGKAIRSGHGRDMFVLNSLLAMYMNCGKTEAARWVFDTMRERTVVAWNTMISGYVKNGFANEALVIFNQMVDLDVELDSATIVSLLPACGELKELALGRKLHAVVEEKGLGDSISVWNSLIDMYTKCGCMDEARVIFGNMTERDVVTWTVTINGYILNGDERSAFGLWRPMQLEGIKPNTVTIASLISACANLQELKRGMCFHGWAVRQKLEDDVIVKTALIDMYAKCNWLGLSFRLFTRTPENQTGPWNAILSGCMHNGLATGTIKNFKQMLYKKVDPDGATFNILLTAYVTLADLEQAYNIHGYLIRTGFLSINEVATGLVDLYSKCGSLESAHEIFNGIAVRCRDIILWSVLIAGYGNNGDGEAAVSVFKQMVQFGVKPNEVTFTSVLHACSHAGLVDLGLDLFKLMLKEHQSLPCTDHYTCMVDLLGRVGRLQEAYELISTMRFQSNHAVWGALLGACVIHENVALGVVAARRLFELEPENTGNYVLLAKIYAAVGRWGDAENIRSMINDIGLRKTPAHSSIEVRDTCKGMLQ</sequence>